<evidence type="ECO:0008006" key="3">
    <source>
        <dbReference type="Google" id="ProtNLM"/>
    </source>
</evidence>
<dbReference type="PANTHER" id="PTHR36436:SF6">
    <property type="entry name" value="SLL5081 PROTEIN"/>
    <property type="match status" value="1"/>
</dbReference>
<name>A0A2K9Z4K4_RHILE</name>
<sequence length="203" mass="22837">MRPHRSKSIRLDRIWPPNETTELLSQIGGRPNLPPDWVWPTIDFEDGTTASLDFLAQINLEELPDIEARGALPKSGMLYFFALSQSNEPLESYGSDAWRVLYYPDNPADLSSRPAPEDAGWKIDHLDYGQTDASSYRNPDGPRGELFPRCTVRFTVIDVWDLPRFSGRDDPRLRPFEDAICGEPADLASQLALRMSSGISGKI</sequence>
<dbReference type="EMBL" id="CP025012">
    <property type="protein sequence ID" value="AUW43175.1"/>
    <property type="molecule type" value="Genomic_DNA"/>
</dbReference>
<gene>
    <name evidence="1" type="ORF">CUJ84_Chr002826</name>
</gene>
<dbReference type="InterPro" id="IPR015315">
    <property type="entry name" value="DUF1963"/>
</dbReference>
<dbReference type="Pfam" id="PF09234">
    <property type="entry name" value="DUF1963"/>
    <property type="match status" value="1"/>
</dbReference>
<dbReference type="InterPro" id="IPR035948">
    <property type="entry name" value="YwqG-like_sf"/>
</dbReference>
<protein>
    <recommendedName>
        <fullName evidence="3">DUF1963 domain-containing protein</fullName>
    </recommendedName>
</protein>
<dbReference type="AlphaFoldDB" id="A0A2K9Z4K4"/>
<accession>A0A2K9Z4K4</accession>
<dbReference type="Gene3D" id="2.30.320.10">
    <property type="entry name" value="YwqG-like"/>
    <property type="match status" value="1"/>
</dbReference>
<evidence type="ECO:0000313" key="2">
    <source>
        <dbReference type="Proteomes" id="UP000238523"/>
    </source>
</evidence>
<dbReference type="Proteomes" id="UP000238523">
    <property type="component" value="Chromosome"/>
</dbReference>
<proteinExistence type="predicted"/>
<dbReference type="RefSeq" id="WP_245457473.1">
    <property type="nucleotide sequence ID" value="NZ_CP025012.1"/>
</dbReference>
<dbReference type="SUPFAM" id="SSF103032">
    <property type="entry name" value="Hypothetical protein YwqG"/>
    <property type="match status" value="1"/>
</dbReference>
<dbReference type="PANTHER" id="PTHR36436">
    <property type="entry name" value="SLL5081 PROTEIN"/>
    <property type="match status" value="1"/>
</dbReference>
<evidence type="ECO:0000313" key="1">
    <source>
        <dbReference type="EMBL" id="AUW43175.1"/>
    </source>
</evidence>
<reference evidence="1 2" key="1">
    <citation type="submission" date="2017-11" db="EMBL/GenBank/DDBJ databases">
        <title>Complete genome of Rhizobium leguminosarum Norway, an ineffective micro-symbiont.</title>
        <authorList>
            <person name="Hoffrichter A."/>
            <person name="Liang J."/>
            <person name="Brachmann A."/>
            <person name="Marin M."/>
        </authorList>
    </citation>
    <scope>NUCLEOTIDE SEQUENCE [LARGE SCALE GENOMIC DNA]</scope>
    <source>
        <strain evidence="1 2">Norway</strain>
    </source>
</reference>
<organism evidence="1 2">
    <name type="scientific">Rhizobium leguminosarum</name>
    <dbReference type="NCBI Taxonomy" id="384"/>
    <lineage>
        <taxon>Bacteria</taxon>
        <taxon>Pseudomonadati</taxon>
        <taxon>Pseudomonadota</taxon>
        <taxon>Alphaproteobacteria</taxon>
        <taxon>Hyphomicrobiales</taxon>
        <taxon>Rhizobiaceae</taxon>
        <taxon>Rhizobium/Agrobacterium group</taxon>
        <taxon>Rhizobium</taxon>
    </lineage>
</organism>